<protein>
    <submittedName>
        <fullName evidence="1">Uncharacterized protein</fullName>
    </submittedName>
</protein>
<accession>A0A1Y6EY57</accession>
<dbReference type="AlphaFoldDB" id="A0A1Y6EY57"/>
<name>A0A1Y6EY57_9GAMM</name>
<organism evidence="1 2">
    <name type="scientific">Pseudidiomarina planktonica</name>
    <dbReference type="NCBI Taxonomy" id="1323738"/>
    <lineage>
        <taxon>Bacteria</taxon>
        <taxon>Pseudomonadati</taxon>
        <taxon>Pseudomonadota</taxon>
        <taxon>Gammaproteobacteria</taxon>
        <taxon>Alteromonadales</taxon>
        <taxon>Idiomarinaceae</taxon>
        <taxon>Pseudidiomarina</taxon>
    </lineage>
</organism>
<dbReference type="EMBL" id="FXWH01000001">
    <property type="protein sequence ID" value="SMQ67159.1"/>
    <property type="molecule type" value="Genomic_DNA"/>
</dbReference>
<sequence length="84" mass="9586">MHGLNQTEACVAMSRLLSCYLPADSNKLKLALQVAAAIRGCLSLTVQTRNPEFLIQHKLQKLQYGDHFFLCAQLQIVEFFRNYN</sequence>
<evidence type="ECO:0000313" key="1">
    <source>
        <dbReference type="EMBL" id="SMQ67159.1"/>
    </source>
</evidence>
<proteinExistence type="predicted"/>
<evidence type="ECO:0000313" key="2">
    <source>
        <dbReference type="Proteomes" id="UP000194450"/>
    </source>
</evidence>
<gene>
    <name evidence="1" type="ORF">SAMN06297229_1593</name>
</gene>
<keyword evidence="2" id="KW-1185">Reference proteome</keyword>
<dbReference type="Proteomes" id="UP000194450">
    <property type="component" value="Unassembled WGS sequence"/>
</dbReference>
<reference evidence="2" key="1">
    <citation type="submission" date="2017-04" db="EMBL/GenBank/DDBJ databases">
        <authorList>
            <person name="Varghese N."/>
            <person name="Submissions S."/>
        </authorList>
    </citation>
    <scope>NUCLEOTIDE SEQUENCE [LARGE SCALE GENOMIC DNA]</scope>
</reference>